<dbReference type="Proteomes" id="UP000085678">
    <property type="component" value="Unplaced"/>
</dbReference>
<gene>
    <name evidence="3" type="primary">LOC106178905</name>
</gene>
<dbReference type="InParanoid" id="A0A1S3K5L8"/>
<protein>
    <submittedName>
        <fullName evidence="3">Uncharacterized protein LOC106178905</fullName>
    </submittedName>
</protein>
<feature type="compositionally biased region" description="Polar residues" evidence="1">
    <location>
        <begin position="502"/>
        <end position="525"/>
    </location>
</feature>
<evidence type="ECO:0000313" key="3">
    <source>
        <dbReference type="RefSeq" id="XP_013417724.1"/>
    </source>
</evidence>
<evidence type="ECO:0000313" key="2">
    <source>
        <dbReference type="Proteomes" id="UP000085678"/>
    </source>
</evidence>
<feature type="region of interest" description="Disordered" evidence="1">
    <location>
        <begin position="364"/>
        <end position="386"/>
    </location>
</feature>
<feature type="compositionally biased region" description="Polar residues" evidence="1">
    <location>
        <begin position="614"/>
        <end position="625"/>
    </location>
</feature>
<feature type="compositionally biased region" description="Polar residues" evidence="1">
    <location>
        <begin position="576"/>
        <end position="596"/>
    </location>
</feature>
<dbReference type="KEGG" id="lak:106178905"/>
<dbReference type="GeneID" id="106178905"/>
<feature type="region of interest" description="Disordered" evidence="1">
    <location>
        <begin position="226"/>
        <end position="246"/>
    </location>
</feature>
<feature type="compositionally biased region" description="Polar residues" evidence="1">
    <location>
        <begin position="533"/>
        <end position="555"/>
    </location>
</feature>
<dbReference type="AlphaFoldDB" id="A0A1S3K5L8"/>
<accession>A0A1S3K5L8</accession>
<feature type="region of interest" description="Disordered" evidence="1">
    <location>
        <begin position="485"/>
        <end position="631"/>
    </location>
</feature>
<keyword evidence="2" id="KW-1185">Reference proteome</keyword>
<name>A0A1S3K5L8_LINAN</name>
<feature type="region of interest" description="Disordered" evidence="1">
    <location>
        <begin position="446"/>
        <end position="467"/>
    </location>
</feature>
<organism evidence="2 3">
    <name type="scientific">Lingula anatina</name>
    <name type="common">Brachiopod</name>
    <name type="synonym">Lingula unguis</name>
    <dbReference type="NCBI Taxonomy" id="7574"/>
    <lineage>
        <taxon>Eukaryota</taxon>
        <taxon>Metazoa</taxon>
        <taxon>Spiralia</taxon>
        <taxon>Lophotrochozoa</taxon>
        <taxon>Brachiopoda</taxon>
        <taxon>Linguliformea</taxon>
        <taxon>Lingulata</taxon>
        <taxon>Lingulida</taxon>
        <taxon>Linguloidea</taxon>
        <taxon>Lingulidae</taxon>
        <taxon>Lingula</taxon>
    </lineage>
</organism>
<sequence>MASLITSKKTMRTEEIDKEIQALAHNYTQRFCNFFEDICQEGELVQIYKSSFHGHKERFEEFLNKTEGLLITLQALKFPVLKNGKQVVHFVTPRDELKKGEMYYQIGRTTPGTLSLKFSKAVDESKSQPQVSQVEASDMHRAYTPGYFQELRDFARKHHHPYSDVLFRQCLVWDSDLDQLVPLSTDRLEPKQNLLTKAKAHSVGSEYAQRIKLEIEVKEGRSRSFKETGTARAEKSSNQVSKKSKAGLIRTKGKNVVQPHLPVEESNKPVTGFSQEVSSSDRATTLVSGVTPQEAVEGEGKDSLTLLRHDSQNVALAESGEPVSKTDVQVLQTARKENTEPKELGSLSDQFISVNHTEEKSDLQVQHTDVKRKESGMSVDASQDRDKTLLKSPYSLASTESENFMGESDIEESQDSFNSETVPKMLAYPSSIDAVMSDYDLQMTGFPDQTRFEDQGKAQNRSCPTSKDAVKLSCSSMDYKSIESENLCQNPPYPTSRDAVKTNCSSSNDKSCHNQELPQNSSYPTSKEAVKLSCSSAGDKSRGDQNVAQNNSYPTSKDAVKLSCGTGDNENREDNNFPQNNSYPTSKDALGSNNLAHTAPNPGYPATKAALMTPQVQSRSQNAYPTSKEAV</sequence>
<dbReference type="RefSeq" id="XP_013417724.1">
    <property type="nucleotide sequence ID" value="XM_013562270.2"/>
</dbReference>
<feature type="compositionally biased region" description="Basic and acidic residues" evidence="1">
    <location>
        <begin position="364"/>
        <end position="375"/>
    </location>
</feature>
<proteinExistence type="predicted"/>
<evidence type="ECO:0000256" key="1">
    <source>
        <dbReference type="SAM" id="MobiDB-lite"/>
    </source>
</evidence>
<reference evidence="3" key="1">
    <citation type="submission" date="2025-08" db="UniProtKB">
        <authorList>
            <consortium name="RefSeq"/>
        </authorList>
    </citation>
    <scope>IDENTIFICATION</scope>
    <source>
        <tissue evidence="3">Gonads</tissue>
    </source>
</reference>